<reference evidence="1" key="1">
    <citation type="submission" date="2021-06" db="EMBL/GenBank/DDBJ databases">
        <authorList>
            <person name="Kallberg Y."/>
            <person name="Tangrot J."/>
            <person name="Rosling A."/>
        </authorList>
    </citation>
    <scope>NUCLEOTIDE SEQUENCE</scope>
    <source>
        <strain evidence="1">IN212</strain>
    </source>
</reference>
<keyword evidence="2" id="KW-1185">Reference proteome</keyword>
<sequence length="77" mass="8814">KFLIADELIKSLPITLSRNLDSKFTNKLINAQEIKTSLTTSKKHPEFMYTTRLINTLEIIDAYSKSIEINKASLNGW</sequence>
<feature type="non-terminal residue" evidence="1">
    <location>
        <position position="77"/>
    </location>
</feature>
<name>A0A9N9IVK2_9GLOM</name>
<organism evidence="1 2">
    <name type="scientific">Racocetra fulgida</name>
    <dbReference type="NCBI Taxonomy" id="60492"/>
    <lineage>
        <taxon>Eukaryota</taxon>
        <taxon>Fungi</taxon>
        <taxon>Fungi incertae sedis</taxon>
        <taxon>Mucoromycota</taxon>
        <taxon>Glomeromycotina</taxon>
        <taxon>Glomeromycetes</taxon>
        <taxon>Diversisporales</taxon>
        <taxon>Gigasporaceae</taxon>
        <taxon>Racocetra</taxon>
    </lineage>
</organism>
<evidence type="ECO:0000313" key="2">
    <source>
        <dbReference type="Proteomes" id="UP000789396"/>
    </source>
</evidence>
<dbReference type="Proteomes" id="UP000789396">
    <property type="component" value="Unassembled WGS sequence"/>
</dbReference>
<accession>A0A9N9IVK2</accession>
<dbReference type="AlphaFoldDB" id="A0A9N9IVK2"/>
<dbReference type="EMBL" id="CAJVPZ010035159">
    <property type="protein sequence ID" value="CAG8748428.1"/>
    <property type="molecule type" value="Genomic_DNA"/>
</dbReference>
<dbReference type="OrthoDB" id="2413335at2759"/>
<gene>
    <name evidence="1" type="ORF">RFULGI_LOCUS13418</name>
</gene>
<proteinExistence type="predicted"/>
<evidence type="ECO:0000313" key="1">
    <source>
        <dbReference type="EMBL" id="CAG8748428.1"/>
    </source>
</evidence>
<protein>
    <submittedName>
        <fullName evidence="1">15991_t:CDS:1</fullName>
    </submittedName>
</protein>
<comment type="caution">
    <text evidence="1">The sequence shown here is derived from an EMBL/GenBank/DDBJ whole genome shotgun (WGS) entry which is preliminary data.</text>
</comment>